<evidence type="ECO:0000313" key="2">
    <source>
        <dbReference type="EMBL" id="JAC04157.1"/>
    </source>
</evidence>
<feature type="transmembrane region" description="Helical" evidence="1">
    <location>
        <begin position="38"/>
        <end position="64"/>
    </location>
</feature>
<feature type="transmembrane region" description="Helical" evidence="1">
    <location>
        <begin position="85"/>
        <end position="111"/>
    </location>
</feature>
<dbReference type="EMBL" id="GAMC01002399">
    <property type="protein sequence ID" value="JAC04157.1"/>
    <property type="molecule type" value="mRNA"/>
</dbReference>
<dbReference type="AlphaFoldDB" id="W8C977"/>
<evidence type="ECO:0000256" key="1">
    <source>
        <dbReference type="SAM" id="Phobius"/>
    </source>
</evidence>
<feature type="non-terminal residue" evidence="2">
    <location>
        <position position="112"/>
    </location>
</feature>
<keyword evidence="1" id="KW-0472">Membrane</keyword>
<reference evidence="2" key="1">
    <citation type="submission" date="2013-07" db="EMBL/GenBank/DDBJ databases">
        <authorList>
            <person name="Geib S."/>
        </authorList>
    </citation>
    <scope>NUCLEOTIDE SEQUENCE</scope>
</reference>
<keyword evidence="1" id="KW-1133">Transmembrane helix</keyword>
<feature type="non-terminal residue" evidence="2">
    <location>
        <position position="1"/>
    </location>
</feature>
<protein>
    <submittedName>
        <fullName evidence="2">Uncharacterized protein</fullName>
    </submittedName>
</protein>
<proteinExistence type="evidence at transcript level"/>
<accession>W8C977</accession>
<organism evidence="2">
    <name type="scientific">Ceratitis capitata</name>
    <name type="common">Mediterranean fruit fly</name>
    <name type="synonym">Tephritis capitata</name>
    <dbReference type="NCBI Taxonomy" id="7213"/>
    <lineage>
        <taxon>Eukaryota</taxon>
        <taxon>Metazoa</taxon>
        <taxon>Ecdysozoa</taxon>
        <taxon>Arthropoda</taxon>
        <taxon>Hexapoda</taxon>
        <taxon>Insecta</taxon>
        <taxon>Pterygota</taxon>
        <taxon>Neoptera</taxon>
        <taxon>Endopterygota</taxon>
        <taxon>Diptera</taxon>
        <taxon>Brachycera</taxon>
        <taxon>Muscomorpha</taxon>
        <taxon>Tephritoidea</taxon>
        <taxon>Tephritidae</taxon>
        <taxon>Ceratitis</taxon>
        <taxon>Ceratitis</taxon>
    </lineage>
</organism>
<keyword evidence="1" id="KW-0812">Transmembrane</keyword>
<reference evidence="2" key="2">
    <citation type="journal article" date="2014" name="BMC Genomics">
        <title>A genomic perspective to assessing quality of mass-reared SIT flies used in Mediterranean fruit fly (Ceratitis capitata) eradication in California.</title>
        <authorList>
            <person name="Calla B."/>
            <person name="Hall B."/>
            <person name="Hou S."/>
            <person name="Geib S.M."/>
        </authorList>
    </citation>
    <scope>NUCLEOTIDE SEQUENCE</scope>
</reference>
<name>W8C977_CERCA</name>
<sequence length="112" mass="11557">TATVAAVFVLKVIAAVVTASSATVTESPAAECRKCVRVFVLLTVSSAVIPTTVAAAAIETTFIFPEKATSNSKAMLTNMLPLAPLTAIVLLQAIVALVIVIMCAFVLLLLLL</sequence>